<dbReference type="SUPFAM" id="SSF55008">
    <property type="entry name" value="HMA, heavy metal-associated domain"/>
    <property type="match status" value="1"/>
</dbReference>
<dbReference type="PATRIC" id="fig|280871.6.peg.5627"/>
<dbReference type="PROSITE" id="PS01047">
    <property type="entry name" value="HMA_1"/>
    <property type="match status" value="1"/>
</dbReference>
<comment type="caution">
    <text evidence="3">The sequence shown here is derived from an EMBL/GenBank/DDBJ whole genome shotgun (WGS) entry which is preliminary data.</text>
</comment>
<dbReference type="GO" id="GO:0046872">
    <property type="term" value="F:metal ion binding"/>
    <property type="evidence" value="ECO:0007669"/>
    <property type="project" value="UniProtKB-KW"/>
</dbReference>
<protein>
    <submittedName>
        <fullName evidence="3">Heavy metal transporter</fullName>
    </submittedName>
</protein>
<name>A0A0D1JMW2_9MYCO</name>
<dbReference type="Pfam" id="PF00403">
    <property type="entry name" value="HMA"/>
    <property type="match status" value="1"/>
</dbReference>
<accession>A0A0D1JMW2</accession>
<dbReference type="EMBL" id="JXST01000059">
    <property type="protein sequence ID" value="KIU13919.1"/>
    <property type="molecule type" value="Genomic_DNA"/>
</dbReference>
<dbReference type="RefSeq" id="WP_043395390.1">
    <property type="nucleotide sequence ID" value="NZ_BAAARC010000020.1"/>
</dbReference>
<reference evidence="3 4" key="1">
    <citation type="submission" date="2015-01" db="EMBL/GenBank/DDBJ databases">
        <title>Genome sequence of Mycobacterium llatzerense and Mycobacterium immunogenum recovered from brain abscess.</title>
        <authorList>
            <person name="Greninger A.L."/>
            <person name="Langelier C."/>
            <person name="Cunningham G."/>
            <person name="Chiu C.Y."/>
            <person name="Miller S."/>
        </authorList>
    </citation>
    <scope>NUCLEOTIDE SEQUENCE [LARGE SCALE GENOMIC DNA]</scope>
    <source>
        <strain evidence="3 4">CLUC14</strain>
    </source>
</reference>
<dbReference type="OrthoDB" id="9813965at2"/>
<sequence length="67" mass="6681">MSQVLEVQGMSCGHCVASITSAVEPLPGVTGVEVDLAAGTVRVDGEPDRAAVAAAIEDAGYDVVQPA</sequence>
<evidence type="ECO:0000259" key="2">
    <source>
        <dbReference type="PROSITE" id="PS50846"/>
    </source>
</evidence>
<dbReference type="AlphaFoldDB" id="A0A0D1JMW2"/>
<evidence type="ECO:0000256" key="1">
    <source>
        <dbReference type="ARBA" id="ARBA00022723"/>
    </source>
</evidence>
<dbReference type="InterPro" id="IPR017969">
    <property type="entry name" value="Heavy-metal-associated_CS"/>
</dbReference>
<dbReference type="PROSITE" id="PS50846">
    <property type="entry name" value="HMA_2"/>
    <property type="match status" value="1"/>
</dbReference>
<organism evidence="3 4">
    <name type="scientific">Mycolicibacterium llatzerense</name>
    <dbReference type="NCBI Taxonomy" id="280871"/>
    <lineage>
        <taxon>Bacteria</taxon>
        <taxon>Bacillati</taxon>
        <taxon>Actinomycetota</taxon>
        <taxon>Actinomycetes</taxon>
        <taxon>Mycobacteriales</taxon>
        <taxon>Mycobacteriaceae</taxon>
        <taxon>Mycolicibacterium</taxon>
    </lineage>
</organism>
<dbReference type="InterPro" id="IPR006121">
    <property type="entry name" value="HMA_dom"/>
</dbReference>
<dbReference type="Gene3D" id="3.30.70.100">
    <property type="match status" value="1"/>
</dbReference>
<dbReference type="Proteomes" id="UP000032221">
    <property type="component" value="Unassembled WGS sequence"/>
</dbReference>
<dbReference type="InterPro" id="IPR036163">
    <property type="entry name" value="HMA_dom_sf"/>
</dbReference>
<proteinExistence type="predicted"/>
<dbReference type="CDD" id="cd00371">
    <property type="entry name" value="HMA"/>
    <property type="match status" value="1"/>
</dbReference>
<keyword evidence="4" id="KW-1185">Reference proteome</keyword>
<keyword evidence="1" id="KW-0479">Metal-binding</keyword>
<feature type="domain" description="HMA" evidence="2">
    <location>
        <begin position="1"/>
        <end position="64"/>
    </location>
</feature>
<evidence type="ECO:0000313" key="3">
    <source>
        <dbReference type="EMBL" id="KIU13919.1"/>
    </source>
</evidence>
<dbReference type="STRING" id="280871.TL10_27150"/>
<gene>
    <name evidence="3" type="ORF">TL10_27150</name>
</gene>
<evidence type="ECO:0000313" key="4">
    <source>
        <dbReference type="Proteomes" id="UP000032221"/>
    </source>
</evidence>